<organism evidence="1 2">
    <name type="scientific">Jejudonia soesokkakensis</name>
    <dbReference type="NCBI Taxonomy" id="1323432"/>
    <lineage>
        <taxon>Bacteria</taxon>
        <taxon>Pseudomonadati</taxon>
        <taxon>Bacteroidota</taxon>
        <taxon>Flavobacteriia</taxon>
        <taxon>Flavobacteriales</taxon>
        <taxon>Flavobacteriaceae</taxon>
        <taxon>Jejudonia</taxon>
    </lineage>
</organism>
<keyword evidence="1" id="KW-0449">Lipoprotein</keyword>
<dbReference type="Pfam" id="PF25594">
    <property type="entry name" value="GldB_lipo"/>
    <property type="match status" value="1"/>
</dbReference>
<dbReference type="EMBL" id="JBHTBN010000001">
    <property type="protein sequence ID" value="MFC7356784.1"/>
    <property type="molecule type" value="Genomic_DNA"/>
</dbReference>
<dbReference type="PROSITE" id="PS51257">
    <property type="entry name" value="PROKAR_LIPOPROTEIN"/>
    <property type="match status" value="1"/>
</dbReference>
<evidence type="ECO:0000313" key="1">
    <source>
        <dbReference type="EMBL" id="MFC7356784.1"/>
    </source>
</evidence>
<name>A0ABW2MR15_9FLAO</name>
<gene>
    <name evidence="1" type="primary">gldB</name>
    <name evidence="1" type="ORF">ACFQO1_03720</name>
</gene>
<dbReference type="Proteomes" id="UP001596415">
    <property type="component" value="Unassembled WGS sequence"/>
</dbReference>
<protein>
    <submittedName>
        <fullName evidence="1">Gliding motility lipoprotein GldB</fullName>
    </submittedName>
</protein>
<proteinExistence type="predicted"/>
<sequence>MRNYLFLFFTILLLSCEDTNKLEAEIEAIPMEVNILRFDKEFAAVDASNLEALKRKYPVFFPEQFHDSIWLGRINDTLQQELNNEVLTKFPSEEFLEDQIVPLFQHLKYYFPTFEAPTVVTVTSDVDYQNKVIIADSLLVLSLDTYLGTDHEFYQGIKKYIAQNLKESQVAPDIAEAYARQLIPPPRTRDLLSQMMYYGKELYLKDLLLPQVKDSEKIGYTEEQLQWASENEIDMWRYFIENEMLFSTNDKLAARFIHPAPFSKFYLEIDNESPGMIGRYLGWQIVRSYMNNNDVSLEALLQLSAKEIYTHSKYKPAK</sequence>
<comment type="caution">
    <text evidence="1">The sequence shown here is derived from an EMBL/GenBank/DDBJ whole genome shotgun (WGS) entry which is preliminary data.</text>
</comment>
<dbReference type="RefSeq" id="WP_380216628.1">
    <property type="nucleotide sequence ID" value="NZ_JBHTBN010000001.1"/>
</dbReference>
<reference evidence="2" key="1">
    <citation type="journal article" date="2019" name="Int. J. Syst. Evol. Microbiol.">
        <title>The Global Catalogue of Microorganisms (GCM) 10K type strain sequencing project: providing services to taxonomists for standard genome sequencing and annotation.</title>
        <authorList>
            <consortium name="The Broad Institute Genomics Platform"/>
            <consortium name="The Broad Institute Genome Sequencing Center for Infectious Disease"/>
            <person name="Wu L."/>
            <person name="Ma J."/>
        </authorList>
    </citation>
    <scope>NUCLEOTIDE SEQUENCE [LARGE SCALE GENOMIC DNA]</scope>
    <source>
        <strain evidence="2">CGMCC 1.16306</strain>
    </source>
</reference>
<dbReference type="InterPro" id="IPR019853">
    <property type="entry name" value="GldB-like"/>
</dbReference>
<evidence type="ECO:0000313" key="2">
    <source>
        <dbReference type="Proteomes" id="UP001596415"/>
    </source>
</evidence>
<keyword evidence="2" id="KW-1185">Reference proteome</keyword>
<dbReference type="NCBIfam" id="TIGR03514">
    <property type="entry name" value="GldB_lipo"/>
    <property type="match status" value="1"/>
</dbReference>
<accession>A0ABW2MR15</accession>